<dbReference type="InterPro" id="IPR006286">
    <property type="entry name" value="C56_PfpI-like"/>
</dbReference>
<dbReference type="STRING" id="461836.A0A0L0D9K1"/>
<dbReference type="GeneID" id="25564199"/>
<sequence>MSETPAPTPLRKAVVLADDGYEDLELHYPRLRLEEAGFDVVVAAREAGLTSKSKFGYWAISNAAFADVDPSDVAVLVVPGGLLCPDRLRRYPEALGLVAGVAAAGGVVGMICHGPWVGISAKILDGVRATCFSAIKDDVINAGATYVADERVVVDADARIVTAQTPNDLPGFMRGILSLLDD</sequence>
<dbReference type="SUPFAM" id="SSF52317">
    <property type="entry name" value="Class I glutamine amidotransferase-like"/>
    <property type="match status" value="1"/>
</dbReference>
<accession>A0A0L0D9K1</accession>
<dbReference type="PROSITE" id="PS51276">
    <property type="entry name" value="PEPTIDASE_C56_PFPI"/>
    <property type="match status" value="1"/>
</dbReference>
<comment type="similarity">
    <text evidence="1">Belongs to the peptidase C56 family.</text>
</comment>
<keyword evidence="3" id="KW-0378">Hydrolase</keyword>
<dbReference type="OrthoDB" id="543156at2759"/>
<dbReference type="InterPro" id="IPR002818">
    <property type="entry name" value="DJ-1/PfpI"/>
</dbReference>
<name>A0A0L0D9K1_THETB</name>
<dbReference type="GO" id="GO:0008233">
    <property type="term" value="F:peptidase activity"/>
    <property type="evidence" value="ECO:0007669"/>
    <property type="project" value="UniProtKB-KW"/>
</dbReference>
<organism evidence="3 4">
    <name type="scientific">Thecamonas trahens ATCC 50062</name>
    <dbReference type="NCBI Taxonomy" id="461836"/>
    <lineage>
        <taxon>Eukaryota</taxon>
        <taxon>Apusozoa</taxon>
        <taxon>Apusomonadida</taxon>
        <taxon>Apusomonadidae</taxon>
        <taxon>Thecamonas</taxon>
    </lineage>
</organism>
<dbReference type="PANTHER" id="PTHR42733:SF13">
    <property type="entry name" value="DJ-1_PFPI DOMAIN-CONTAINING PROTEIN"/>
    <property type="match status" value="1"/>
</dbReference>
<protein>
    <submittedName>
        <fullName evidence="3">PfpI family Intracellular protease</fullName>
    </submittedName>
</protein>
<dbReference type="eggNOG" id="KOG2764">
    <property type="taxonomic scope" value="Eukaryota"/>
</dbReference>
<dbReference type="Proteomes" id="UP000054408">
    <property type="component" value="Unassembled WGS sequence"/>
</dbReference>
<dbReference type="GO" id="GO:0006508">
    <property type="term" value="P:proteolysis"/>
    <property type="evidence" value="ECO:0007669"/>
    <property type="project" value="UniProtKB-KW"/>
</dbReference>
<evidence type="ECO:0000313" key="4">
    <source>
        <dbReference type="Proteomes" id="UP000054408"/>
    </source>
</evidence>
<keyword evidence="4" id="KW-1185">Reference proteome</keyword>
<proteinExistence type="inferred from homology"/>
<dbReference type="InterPro" id="IPR029062">
    <property type="entry name" value="Class_I_gatase-like"/>
</dbReference>
<evidence type="ECO:0000259" key="2">
    <source>
        <dbReference type="Pfam" id="PF01965"/>
    </source>
</evidence>
<gene>
    <name evidence="3" type="ORF">AMSG_04665</name>
</gene>
<dbReference type="EMBL" id="GL349452">
    <property type="protein sequence ID" value="KNC48920.1"/>
    <property type="molecule type" value="Genomic_DNA"/>
</dbReference>
<evidence type="ECO:0000256" key="1">
    <source>
        <dbReference type="ARBA" id="ARBA00008542"/>
    </source>
</evidence>
<dbReference type="OMA" id="VISHACI"/>
<keyword evidence="3" id="KW-0645">Protease</keyword>
<dbReference type="PANTHER" id="PTHR42733">
    <property type="entry name" value="DJ-1 PROTEIN"/>
    <property type="match status" value="1"/>
</dbReference>
<reference evidence="3 4" key="1">
    <citation type="submission" date="2010-05" db="EMBL/GenBank/DDBJ databases">
        <title>The Genome Sequence of Thecamonas trahens ATCC 50062.</title>
        <authorList>
            <consortium name="The Broad Institute Genome Sequencing Platform"/>
            <person name="Russ C."/>
            <person name="Cuomo C."/>
            <person name="Shea T."/>
            <person name="Young S.K."/>
            <person name="Zeng Q."/>
            <person name="Koehrsen M."/>
            <person name="Haas B."/>
            <person name="Borodovsky M."/>
            <person name="Guigo R."/>
            <person name="Alvarado L."/>
            <person name="Berlin A."/>
            <person name="Bochicchio J."/>
            <person name="Borenstein D."/>
            <person name="Chapman S."/>
            <person name="Chen Z."/>
            <person name="Freedman E."/>
            <person name="Gellesch M."/>
            <person name="Goldberg J."/>
            <person name="Griggs A."/>
            <person name="Gujja S."/>
            <person name="Heilman E."/>
            <person name="Heiman D."/>
            <person name="Hepburn T."/>
            <person name="Howarth C."/>
            <person name="Jen D."/>
            <person name="Larson L."/>
            <person name="Mehta T."/>
            <person name="Park D."/>
            <person name="Pearson M."/>
            <person name="Roberts A."/>
            <person name="Saif S."/>
            <person name="Shenoy N."/>
            <person name="Sisk P."/>
            <person name="Stolte C."/>
            <person name="Sykes S."/>
            <person name="Thomson T."/>
            <person name="Walk T."/>
            <person name="White J."/>
            <person name="Yandava C."/>
            <person name="Burger G."/>
            <person name="Gray M.W."/>
            <person name="Holland P.W.H."/>
            <person name="King N."/>
            <person name="Lang F.B.F."/>
            <person name="Roger A.J."/>
            <person name="Ruiz-Trillo I."/>
            <person name="Lander E."/>
            <person name="Nusbaum C."/>
        </authorList>
    </citation>
    <scope>NUCLEOTIDE SEQUENCE [LARGE SCALE GENOMIC DNA]</scope>
    <source>
        <strain evidence="3 4">ATCC 50062</strain>
    </source>
</reference>
<dbReference type="Pfam" id="PF01965">
    <property type="entry name" value="DJ-1_PfpI"/>
    <property type="match status" value="1"/>
</dbReference>
<dbReference type="Gene3D" id="3.40.50.880">
    <property type="match status" value="1"/>
</dbReference>
<dbReference type="RefSeq" id="XP_013758337.1">
    <property type="nucleotide sequence ID" value="XM_013902883.1"/>
</dbReference>
<dbReference type="AlphaFoldDB" id="A0A0L0D9K1"/>
<evidence type="ECO:0000313" key="3">
    <source>
        <dbReference type="EMBL" id="KNC48920.1"/>
    </source>
</evidence>
<feature type="domain" description="DJ-1/PfpI" evidence="2">
    <location>
        <begin position="11"/>
        <end position="177"/>
    </location>
</feature>